<evidence type="ECO:0000256" key="6">
    <source>
        <dbReference type="ARBA" id="ARBA00022833"/>
    </source>
</evidence>
<dbReference type="InterPro" id="IPR004365">
    <property type="entry name" value="NA-bd_OB_tRNA"/>
</dbReference>
<evidence type="ECO:0000256" key="9">
    <source>
        <dbReference type="RuleBase" id="RU364130"/>
    </source>
</evidence>
<evidence type="ECO:0000256" key="8">
    <source>
        <dbReference type="ARBA" id="ARBA00023242"/>
    </source>
</evidence>
<comment type="subunit">
    <text evidence="9">Component of the heterotrimeric canonical replication protein A complex (RPA).</text>
</comment>
<evidence type="ECO:0000259" key="10">
    <source>
        <dbReference type="Pfam" id="PF01336"/>
    </source>
</evidence>
<reference evidence="13 14" key="1">
    <citation type="journal article" date="2012" name="FEMS Yeast Res.">
        <title>The genome sequence of the wine yeast VIN7 reveals an allotriploid hybrid genome with Saccharomyces cerevisiae and Saccharomyces kudriavzevii origins.</title>
        <authorList>
            <person name="Borneman A.R."/>
            <person name="Desany B.A."/>
            <person name="Riches D."/>
            <person name="Affourtit J.P."/>
            <person name="Forgan A.H."/>
            <person name="Pretorius I.S."/>
            <person name="Egholm M."/>
            <person name="Chambers P.J."/>
        </authorList>
    </citation>
    <scope>NUCLEOTIDE SEQUENCE [LARGE SCALE GENOMIC DNA]</scope>
    <source>
        <strain evidence="13 14">VIN7</strain>
    </source>
</reference>
<dbReference type="SUPFAM" id="SSF50249">
    <property type="entry name" value="Nucleic acid-binding proteins"/>
    <property type="match status" value="4"/>
</dbReference>
<evidence type="ECO:0000256" key="1">
    <source>
        <dbReference type="ARBA" id="ARBA00004123"/>
    </source>
</evidence>
<feature type="domain" description="Replication protein A OB" evidence="12">
    <location>
        <begin position="345"/>
        <end position="440"/>
    </location>
</feature>
<comment type="similarity">
    <text evidence="2 9">Belongs to the replication factor A protein 1 family.</text>
</comment>
<dbReference type="FunFam" id="2.40.50.140:FF:000041">
    <property type="entry name" value="Replication protein A subunit"/>
    <property type="match status" value="1"/>
</dbReference>
<accession>H0GQW3</accession>
<dbReference type="FunFam" id="2.40.50.140:FF:000090">
    <property type="entry name" value="Replication protein A subunit"/>
    <property type="match status" value="1"/>
</dbReference>
<dbReference type="CDD" id="cd04476">
    <property type="entry name" value="RPA1_DBD_C"/>
    <property type="match status" value="1"/>
</dbReference>
<name>H0GQW3_SACCK</name>
<keyword evidence="8 9" id="KW-0539">Nucleus</keyword>
<keyword evidence="3 9" id="KW-0235">DNA replication</keyword>
<evidence type="ECO:0000256" key="2">
    <source>
        <dbReference type="ARBA" id="ARBA00005690"/>
    </source>
</evidence>
<dbReference type="InterPro" id="IPR004591">
    <property type="entry name" value="Rfa1"/>
</dbReference>
<dbReference type="OrthoDB" id="1751331at2759"/>
<dbReference type="Proteomes" id="UP000009009">
    <property type="component" value="Unassembled WGS sequence"/>
</dbReference>
<sequence>MKQGLNTPYHFSFLISKKKRITPHITADVKAAKKDIHPKNMSSVQLSKGDFHSIFTNKRRYDNPTGGVYQVYNTRKSDGANSNRKNLIMISDGVYHMKALLRNQAASKFQSMELQRGDIIRVIIAEPAIVRERKKYVLLVDDFELVQSRAEMVNQASTFLDNYFSERPNETLKDEDISDNGNVTNQTNIGNLGVGDMLHSNSNLNANEKKFVNEGSNSQKSRPIFAIEQLSPYQNVWTIKARVSYKGEIKTWHNQRGDGKLFNVNFLDTSGEIRATAFNDFATKFNEILQEGKVYYVSKAKLQPAKPQFTNLTHPYELNLDRDTVVEECFDESNVPKTHFNFIKLDAIQNQEVNSNVDVLGIIQTINPQFELTSRAGKKFDRRDITIVDDSGFSISVGLWNQQALDFNLPEGSVAAIKGVRVTDFGGKSLSMGFSSTLIPNPEIPEAYALKGWYDSKGRNANFTTLKQEPGVGGQSAASLTKFIAQRITIARAQAENLGRSEKGDFFSVKAAISFLKVDNFAYPACSNENCNKKVLEQPDGTWRCEKCDTNNASPNWRYILTISIIDETNQLWLTLFDDQAKQLLGVDANTLMSLKEEDPNEFTKITQSIQMNEYDFRIRAREDTYNDQSRIRYTVANLHSLNYKAEADYLADELSKALLA</sequence>
<dbReference type="PANTHER" id="PTHR47165:SF4">
    <property type="entry name" value="OS03G0429900 PROTEIN"/>
    <property type="match status" value="1"/>
</dbReference>
<organism evidence="13 14">
    <name type="scientific">Saccharomyces cerevisiae x Saccharomyces kudriavzevii (strain VIN7)</name>
    <name type="common">Yeast</name>
    <dbReference type="NCBI Taxonomy" id="1095631"/>
    <lineage>
        <taxon>Eukaryota</taxon>
        <taxon>Fungi</taxon>
        <taxon>Dikarya</taxon>
        <taxon>Ascomycota</taxon>
        <taxon>Saccharomycotina</taxon>
        <taxon>Saccharomycetes</taxon>
        <taxon>Saccharomycetales</taxon>
        <taxon>Saccharomycetaceae</taxon>
        <taxon>Saccharomyces</taxon>
    </lineage>
</organism>
<dbReference type="InterPro" id="IPR007199">
    <property type="entry name" value="Rep_factor-A_N"/>
</dbReference>
<feature type="domain" description="Replication factor A C-terminal" evidence="11">
    <location>
        <begin position="506"/>
        <end position="651"/>
    </location>
</feature>
<dbReference type="GO" id="GO:0000781">
    <property type="term" value="C:chromosome, telomeric region"/>
    <property type="evidence" value="ECO:0007669"/>
    <property type="project" value="UniProtKB-ARBA"/>
</dbReference>
<dbReference type="CDD" id="cd04474">
    <property type="entry name" value="RPA1_DBD_A"/>
    <property type="match status" value="1"/>
</dbReference>
<dbReference type="InterPro" id="IPR031657">
    <property type="entry name" value="REPA_OB_2"/>
</dbReference>
<dbReference type="GO" id="GO:0007004">
    <property type="term" value="P:telomere maintenance via telomerase"/>
    <property type="evidence" value="ECO:0007669"/>
    <property type="project" value="UniProtKB-ARBA"/>
</dbReference>
<dbReference type="AlphaFoldDB" id="H0GQW3"/>
<keyword evidence="7 9" id="KW-0238">DNA-binding</keyword>
<evidence type="ECO:0000313" key="13">
    <source>
        <dbReference type="EMBL" id="EHN03823.1"/>
    </source>
</evidence>
<keyword evidence="4 9" id="KW-0479">Metal-binding</keyword>
<dbReference type="GO" id="GO:0003697">
    <property type="term" value="F:single-stranded DNA binding"/>
    <property type="evidence" value="ECO:0007669"/>
    <property type="project" value="UniProtKB-ARBA"/>
</dbReference>
<dbReference type="GO" id="GO:0008270">
    <property type="term" value="F:zinc ion binding"/>
    <property type="evidence" value="ECO:0007669"/>
    <property type="project" value="UniProtKB-KW"/>
</dbReference>
<dbReference type="HOGENOM" id="CLU_012393_2_0_1"/>
<dbReference type="CDD" id="cd04475">
    <property type="entry name" value="RPA1_DBD_B"/>
    <property type="match status" value="1"/>
</dbReference>
<dbReference type="Gene3D" id="2.40.50.140">
    <property type="entry name" value="Nucleic acid-binding proteins"/>
    <property type="match status" value="4"/>
</dbReference>
<comment type="function">
    <text evidence="9">As part of the replication protein A (RPA/RP-A), a single-stranded DNA-binding heterotrimeric complex, may play an essential role in DNA replication, recombination and repair. Binds and stabilizes single-stranded DNA intermediates, preventing complementary DNA reannealing and recruiting different proteins involved in DNA metabolism.</text>
</comment>
<proteinExistence type="inferred from homology"/>
<evidence type="ECO:0000259" key="12">
    <source>
        <dbReference type="Pfam" id="PF16900"/>
    </source>
</evidence>
<keyword evidence="5 9" id="KW-0863">Zinc-finger</keyword>
<dbReference type="FunFam" id="2.40.50.140:FF:000064">
    <property type="entry name" value="Replication protein A subunit"/>
    <property type="match status" value="1"/>
</dbReference>
<dbReference type="GO" id="GO:0006281">
    <property type="term" value="P:DNA repair"/>
    <property type="evidence" value="ECO:0007669"/>
    <property type="project" value="InterPro"/>
</dbReference>
<evidence type="ECO:0000259" key="11">
    <source>
        <dbReference type="Pfam" id="PF08646"/>
    </source>
</evidence>
<keyword evidence="6 9" id="KW-0862">Zinc</keyword>
<comment type="caution">
    <text evidence="13">The sequence shown here is derived from an EMBL/GenBank/DDBJ whole genome shotgun (WGS) entry which is preliminary data.</text>
</comment>
<dbReference type="CDD" id="cd04477">
    <property type="entry name" value="RPA1N"/>
    <property type="match status" value="1"/>
</dbReference>
<evidence type="ECO:0000256" key="5">
    <source>
        <dbReference type="ARBA" id="ARBA00022771"/>
    </source>
</evidence>
<dbReference type="InterPro" id="IPR047192">
    <property type="entry name" value="Euk_RPA1_DBD_C"/>
</dbReference>
<dbReference type="InterPro" id="IPR012340">
    <property type="entry name" value="NA-bd_OB-fold"/>
</dbReference>
<dbReference type="PANTHER" id="PTHR47165">
    <property type="entry name" value="OS03G0429900 PROTEIN"/>
    <property type="match status" value="1"/>
</dbReference>
<dbReference type="Pfam" id="PF01336">
    <property type="entry name" value="tRNA_anti-codon"/>
    <property type="match status" value="1"/>
</dbReference>
<dbReference type="PhylomeDB" id="H0GQW3"/>
<evidence type="ECO:0000313" key="14">
    <source>
        <dbReference type="Proteomes" id="UP000009009"/>
    </source>
</evidence>
<evidence type="ECO:0000256" key="4">
    <source>
        <dbReference type="ARBA" id="ARBA00022723"/>
    </source>
</evidence>
<protein>
    <recommendedName>
        <fullName evidence="9">Replication protein A subunit</fullName>
    </recommendedName>
</protein>
<dbReference type="Pfam" id="PF08646">
    <property type="entry name" value="Rep_fac-A_C"/>
    <property type="match status" value="1"/>
</dbReference>
<dbReference type="NCBIfam" id="TIGR00617">
    <property type="entry name" value="rpa1"/>
    <property type="match status" value="1"/>
</dbReference>
<evidence type="ECO:0000256" key="7">
    <source>
        <dbReference type="ARBA" id="ARBA00023125"/>
    </source>
</evidence>
<dbReference type="Pfam" id="PF16900">
    <property type="entry name" value="REPA_OB_2"/>
    <property type="match status" value="1"/>
</dbReference>
<dbReference type="GO" id="GO:0005662">
    <property type="term" value="C:DNA replication factor A complex"/>
    <property type="evidence" value="ECO:0007669"/>
    <property type="project" value="UniProtKB-ARBA"/>
</dbReference>
<dbReference type="GO" id="GO:0006260">
    <property type="term" value="P:DNA replication"/>
    <property type="evidence" value="ECO:0007669"/>
    <property type="project" value="UniProtKB-KW"/>
</dbReference>
<dbReference type="EMBL" id="AGVY01000117">
    <property type="protein sequence ID" value="EHN03823.1"/>
    <property type="molecule type" value="Genomic_DNA"/>
</dbReference>
<dbReference type="GO" id="GO:0006310">
    <property type="term" value="P:DNA recombination"/>
    <property type="evidence" value="ECO:0007669"/>
    <property type="project" value="InterPro"/>
</dbReference>
<gene>
    <name evidence="13" type="ORF">VIN7_5409</name>
</gene>
<dbReference type="InterPro" id="IPR013955">
    <property type="entry name" value="Rep_factor-A_C"/>
</dbReference>
<feature type="domain" description="OB" evidence="10">
    <location>
        <begin position="237"/>
        <end position="308"/>
    </location>
</feature>
<comment type="subcellular location">
    <subcellularLocation>
        <location evidence="1 9">Nucleus</location>
    </subcellularLocation>
</comment>
<keyword evidence="14" id="KW-1185">Reference proteome</keyword>
<evidence type="ECO:0000256" key="3">
    <source>
        <dbReference type="ARBA" id="ARBA00022705"/>
    </source>
</evidence>